<keyword evidence="3" id="KW-1185">Reference proteome</keyword>
<dbReference type="InterPro" id="IPR016097">
    <property type="entry name" value="DUF695"/>
</dbReference>
<sequence>MALAEYTWSVAMGQQQGNSLVFKYINETPPPDIRQQMPWLTVVSWEYDGSEQGGMPPEPVNTSLIELEDHLEKIEGEGTLYLPVYSVMGNNLKEFVFYIADRERFMENFNKALQGQPIYPIAINFYEDKAWSELSKLHAGVAAGND</sequence>
<gene>
    <name evidence="2" type="ORF">DNJ96_04685</name>
</gene>
<dbReference type="EMBL" id="QJUP01000004">
    <property type="protein sequence ID" value="TBU98686.1"/>
    <property type="molecule type" value="Genomic_DNA"/>
</dbReference>
<feature type="domain" description="DUF695" evidence="1">
    <location>
        <begin position="8"/>
        <end position="132"/>
    </location>
</feature>
<evidence type="ECO:0000313" key="3">
    <source>
        <dbReference type="Proteomes" id="UP000292639"/>
    </source>
</evidence>
<organism evidence="2 3">
    <name type="scientific">Stutzerimonas kirkiae</name>
    <dbReference type="NCBI Taxonomy" id="2211392"/>
    <lineage>
        <taxon>Bacteria</taxon>
        <taxon>Pseudomonadati</taxon>
        <taxon>Pseudomonadota</taxon>
        <taxon>Gammaproteobacteria</taxon>
        <taxon>Pseudomonadales</taxon>
        <taxon>Pseudomonadaceae</taxon>
        <taxon>Stutzerimonas</taxon>
    </lineage>
</organism>
<dbReference type="Proteomes" id="UP000292639">
    <property type="component" value="Unassembled WGS sequence"/>
</dbReference>
<name>A0A4Q9RDR3_9GAMM</name>
<reference evidence="2 3" key="1">
    <citation type="submission" date="2018-06" db="EMBL/GenBank/DDBJ databases">
        <title>Three novel Pseudomonas species isolated from symptomatic oak.</title>
        <authorList>
            <person name="Bueno-Gonzalez V."/>
            <person name="Brady C."/>
        </authorList>
    </citation>
    <scope>NUCLEOTIDE SEQUENCE [LARGE SCALE GENOMIC DNA]</scope>
    <source>
        <strain evidence="2 3">P17C</strain>
    </source>
</reference>
<evidence type="ECO:0000259" key="1">
    <source>
        <dbReference type="Pfam" id="PF05117"/>
    </source>
</evidence>
<comment type="caution">
    <text evidence="2">The sequence shown here is derived from an EMBL/GenBank/DDBJ whole genome shotgun (WGS) entry which is preliminary data.</text>
</comment>
<protein>
    <submittedName>
        <fullName evidence="2">DUF695 domain-containing protein</fullName>
    </submittedName>
</protein>
<dbReference type="Pfam" id="PF05117">
    <property type="entry name" value="DUF695"/>
    <property type="match status" value="1"/>
</dbReference>
<proteinExistence type="predicted"/>
<accession>A0A4Q9RDR3</accession>
<dbReference type="AlphaFoldDB" id="A0A4Q9RDR3"/>
<evidence type="ECO:0000313" key="2">
    <source>
        <dbReference type="EMBL" id="TBU98686.1"/>
    </source>
</evidence>